<dbReference type="AlphaFoldDB" id="A0A6P1DHH5"/>
<sequence length="113" mass="12204">MSPHDEVNAANAAFARGAGWPELTGSAAQLGWAETLRADKMRAFEAAHTQTPASDAALFREAMLRETDAGVWIDTRLDSWQAMLVHGLTHDELDTLLAASKQETTQEKGQPAA</sequence>
<accession>A0A6P1DHH5</accession>
<dbReference type="RefSeq" id="WP_163830278.1">
    <property type="nucleotide sequence ID" value="NZ_JAAGUZ010000117.1"/>
</dbReference>
<evidence type="ECO:0000313" key="2">
    <source>
        <dbReference type="Proteomes" id="UP000468928"/>
    </source>
</evidence>
<comment type="caution">
    <text evidence="1">The sequence shown here is derived from an EMBL/GenBank/DDBJ whole genome shotgun (WGS) entry which is preliminary data.</text>
</comment>
<dbReference type="EMBL" id="JAAGUZ010000117">
    <property type="protein sequence ID" value="NEW48033.1"/>
    <property type="molecule type" value="Genomic_DNA"/>
</dbReference>
<evidence type="ECO:0000313" key="1">
    <source>
        <dbReference type="EMBL" id="NEW48033.1"/>
    </source>
</evidence>
<name>A0A6P1DHH5_9NOCA</name>
<dbReference type="Proteomes" id="UP000468928">
    <property type="component" value="Unassembled WGS sequence"/>
</dbReference>
<protein>
    <submittedName>
        <fullName evidence="1">Uncharacterized protein</fullName>
    </submittedName>
</protein>
<organism evidence="1 2">
    <name type="scientific">Nocardia cyriacigeorgica</name>
    <dbReference type="NCBI Taxonomy" id="135487"/>
    <lineage>
        <taxon>Bacteria</taxon>
        <taxon>Bacillati</taxon>
        <taxon>Actinomycetota</taxon>
        <taxon>Actinomycetes</taxon>
        <taxon>Mycobacteriales</taxon>
        <taxon>Nocardiaceae</taxon>
        <taxon>Nocardia</taxon>
    </lineage>
</organism>
<proteinExistence type="predicted"/>
<gene>
    <name evidence="1" type="ORF">GV789_26930</name>
</gene>
<reference evidence="1 2" key="1">
    <citation type="submission" date="2020-01" db="EMBL/GenBank/DDBJ databases">
        <title>Genetics and antimicrobial susceptibilities of Nocardia species isolated from the soil; a comparison with species isolated from humans.</title>
        <authorList>
            <person name="Carrasco G."/>
            <person name="Monzon S."/>
            <person name="Sansegundo M."/>
            <person name="Garcia E."/>
            <person name="Garrido N."/>
            <person name="Medina M.J."/>
            <person name="Villalon P."/>
            <person name="Ramirez-Arocha A.C."/>
            <person name="Jimenez P."/>
            <person name="Cuesta I."/>
            <person name="Valdezate S."/>
        </authorList>
    </citation>
    <scope>NUCLEOTIDE SEQUENCE [LARGE SCALE GENOMIC DNA]</scope>
    <source>
        <strain evidence="1 2">CNM20110639</strain>
    </source>
</reference>